<feature type="non-terminal residue" evidence="2">
    <location>
        <position position="360"/>
    </location>
</feature>
<dbReference type="Proteomes" id="UP000800092">
    <property type="component" value="Unassembled WGS sequence"/>
</dbReference>
<feature type="domain" description="DAGKc" evidence="1">
    <location>
        <begin position="1"/>
        <end position="152"/>
    </location>
</feature>
<keyword evidence="3" id="KW-1185">Reference proteome</keyword>
<evidence type="ECO:0000313" key="2">
    <source>
        <dbReference type="EMBL" id="KAF2233879.1"/>
    </source>
</evidence>
<proteinExistence type="predicted"/>
<reference evidence="2" key="1">
    <citation type="journal article" date="2020" name="Stud. Mycol.">
        <title>101 Dothideomycetes genomes: a test case for predicting lifestyles and emergence of pathogens.</title>
        <authorList>
            <person name="Haridas S."/>
            <person name="Albert R."/>
            <person name="Binder M."/>
            <person name="Bloem J."/>
            <person name="Labutti K."/>
            <person name="Salamov A."/>
            <person name="Andreopoulos B."/>
            <person name="Baker S."/>
            <person name="Barry K."/>
            <person name="Bills G."/>
            <person name="Bluhm B."/>
            <person name="Cannon C."/>
            <person name="Castanera R."/>
            <person name="Culley D."/>
            <person name="Daum C."/>
            <person name="Ezra D."/>
            <person name="Gonzalez J."/>
            <person name="Henrissat B."/>
            <person name="Kuo A."/>
            <person name="Liang C."/>
            <person name="Lipzen A."/>
            <person name="Lutzoni F."/>
            <person name="Magnuson J."/>
            <person name="Mondo S."/>
            <person name="Nolan M."/>
            <person name="Ohm R."/>
            <person name="Pangilinan J."/>
            <person name="Park H.-J."/>
            <person name="Ramirez L."/>
            <person name="Alfaro M."/>
            <person name="Sun H."/>
            <person name="Tritt A."/>
            <person name="Yoshinaga Y."/>
            <person name="Zwiers L.-H."/>
            <person name="Turgeon B."/>
            <person name="Goodwin S."/>
            <person name="Spatafora J."/>
            <person name="Crous P."/>
            <person name="Grigoriev I."/>
        </authorList>
    </citation>
    <scope>NUCLEOTIDE SEQUENCE</scope>
    <source>
        <strain evidence="2">Tuck. ex Michener</strain>
    </source>
</reference>
<accession>A0A6A6H7N3</accession>
<evidence type="ECO:0000259" key="1">
    <source>
        <dbReference type="PROSITE" id="PS50146"/>
    </source>
</evidence>
<dbReference type="InterPro" id="IPR050187">
    <property type="entry name" value="Lipid_Phosphate_FormReg"/>
</dbReference>
<dbReference type="InterPro" id="IPR001206">
    <property type="entry name" value="Diacylglycerol_kinase_cat_dom"/>
</dbReference>
<dbReference type="GO" id="GO:0005737">
    <property type="term" value="C:cytoplasm"/>
    <property type="evidence" value="ECO:0007669"/>
    <property type="project" value="TreeGrafter"/>
</dbReference>
<dbReference type="InterPro" id="IPR017438">
    <property type="entry name" value="ATP-NAD_kinase_N"/>
</dbReference>
<dbReference type="GO" id="GO:0016020">
    <property type="term" value="C:membrane"/>
    <property type="evidence" value="ECO:0007669"/>
    <property type="project" value="TreeGrafter"/>
</dbReference>
<sequence>HIIVSTKSGTGLAEAYFQNLGKPMLAHLGQHEGTSYTVHRTESEHSITELVASVILPRARKGVNQAILLMSGDGGVVDFVNALFARGTEGEVTTEGFGSTYVKPNICLLPVGTGNALAQSIGITRDHTLGLSYMLRGVHRNLPVFRATFSPGARLVTAFGKREVPLAADEHKIGTLWGAVVCSWGFHASLVADSDTEEYRQHGAERFKMAAKEALFPADGSEPHRYQGKISTASKRNLVWETLDRQEHTYVLATLVSNLEEGFTISPKSKPVDGKLRLVHFGPMDGTKIMEIMGLAYQGGKHVDDESVDYEEIEGLKIEVEGREDDSRWRRICVDGKIVRLESDGWVELRKEPMDVVDLV</sequence>
<dbReference type="Gene3D" id="2.60.200.40">
    <property type="match status" value="1"/>
</dbReference>
<dbReference type="SUPFAM" id="SSF111331">
    <property type="entry name" value="NAD kinase/diacylglycerol kinase-like"/>
    <property type="match status" value="1"/>
</dbReference>
<dbReference type="PANTHER" id="PTHR12358:SF108">
    <property type="entry name" value="DAGKC DOMAIN-CONTAINING PROTEIN"/>
    <property type="match status" value="1"/>
</dbReference>
<dbReference type="GO" id="GO:0046512">
    <property type="term" value="P:sphingosine biosynthetic process"/>
    <property type="evidence" value="ECO:0007669"/>
    <property type="project" value="TreeGrafter"/>
</dbReference>
<dbReference type="AlphaFoldDB" id="A0A6A6H7N3"/>
<dbReference type="Pfam" id="PF00781">
    <property type="entry name" value="DAGK_cat"/>
    <property type="match status" value="1"/>
</dbReference>
<gene>
    <name evidence="2" type="ORF">EV356DRAFT_426740</name>
</gene>
<feature type="non-terminal residue" evidence="2">
    <location>
        <position position="1"/>
    </location>
</feature>
<evidence type="ECO:0000313" key="3">
    <source>
        <dbReference type="Proteomes" id="UP000800092"/>
    </source>
</evidence>
<organism evidence="2 3">
    <name type="scientific">Viridothelium virens</name>
    <name type="common">Speckled blister lichen</name>
    <name type="synonym">Trypethelium virens</name>
    <dbReference type="NCBI Taxonomy" id="1048519"/>
    <lineage>
        <taxon>Eukaryota</taxon>
        <taxon>Fungi</taxon>
        <taxon>Dikarya</taxon>
        <taxon>Ascomycota</taxon>
        <taxon>Pezizomycotina</taxon>
        <taxon>Dothideomycetes</taxon>
        <taxon>Dothideomycetes incertae sedis</taxon>
        <taxon>Trypetheliales</taxon>
        <taxon>Trypetheliaceae</taxon>
        <taxon>Viridothelium</taxon>
    </lineage>
</organism>
<dbReference type="InterPro" id="IPR016064">
    <property type="entry name" value="NAD/diacylglycerol_kinase_sf"/>
</dbReference>
<dbReference type="GO" id="GO:0001727">
    <property type="term" value="F:lipid kinase activity"/>
    <property type="evidence" value="ECO:0007669"/>
    <property type="project" value="TreeGrafter"/>
</dbReference>
<dbReference type="OrthoDB" id="3853857at2759"/>
<name>A0A6A6H7N3_VIRVR</name>
<protein>
    <recommendedName>
        <fullName evidence="1">DAGKc domain-containing protein</fullName>
    </recommendedName>
</protein>
<dbReference type="PROSITE" id="PS50146">
    <property type="entry name" value="DAGK"/>
    <property type="match status" value="1"/>
</dbReference>
<dbReference type="PANTHER" id="PTHR12358">
    <property type="entry name" value="SPHINGOSINE KINASE"/>
    <property type="match status" value="1"/>
</dbReference>
<dbReference type="Gene3D" id="3.40.50.10330">
    <property type="entry name" value="Probable inorganic polyphosphate/atp-NAD kinase, domain 1"/>
    <property type="match status" value="1"/>
</dbReference>
<dbReference type="EMBL" id="ML991803">
    <property type="protein sequence ID" value="KAF2233879.1"/>
    <property type="molecule type" value="Genomic_DNA"/>
</dbReference>